<feature type="non-terminal residue" evidence="1">
    <location>
        <position position="33"/>
    </location>
</feature>
<evidence type="ECO:0000313" key="1">
    <source>
        <dbReference type="EMBL" id="SVC06816.1"/>
    </source>
</evidence>
<sequence>VLIDGPFDLNIGVEGDRSITDAVFEGIEPSRQR</sequence>
<reference evidence="1" key="1">
    <citation type="submission" date="2018-05" db="EMBL/GenBank/DDBJ databases">
        <authorList>
            <person name="Lanie J.A."/>
            <person name="Ng W.-L."/>
            <person name="Kazmierczak K.M."/>
            <person name="Andrzejewski T.M."/>
            <person name="Davidsen T.M."/>
            <person name="Wayne K.J."/>
            <person name="Tettelin H."/>
            <person name="Glass J.I."/>
            <person name="Rusch D."/>
            <person name="Podicherti R."/>
            <person name="Tsui H.-C.T."/>
            <person name="Winkler M.E."/>
        </authorList>
    </citation>
    <scope>NUCLEOTIDE SEQUENCE</scope>
</reference>
<proteinExistence type="predicted"/>
<dbReference type="EMBL" id="UINC01071704">
    <property type="protein sequence ID" value="SVC06816.1"/>
    <property type="molecule type" value="Genomic_DNA"/>
</dbReference>
<organism evidence="1">
    <name type="scientific">marine metagenome</name>
    <dbReference type="NCBI Taxonomy" id="408172"/>
    <lineage>
        <taxon>unclassified sequences</taxon>
        <taxon>metagenomes</taxon>
        <taxon>ecological metagenomes</taxon>
    </lineage>
</organism>
<name>A0A382J4J6_9ZZZZ</name>
<gene>
    <name evidence="1" type="ORF">METZ01_LOCUS259670</name>
</gene>
<accession>A0A382J4J6</accession>
<feature type="non-terminal residue" evidence="1">
    <location>
        <position position="1"/>
    </location>
</feature>
<protein>
    <submittedName>
        <fullName evidence="1">Uncharacterized protein</fullName>
    </submittedName>
</protein>
<dbReference type="AlphaFoldDB" id="A0A382J4J6"/>